<accession>A0A8J2ZEX6</accession>
<comment type="function">
    <text evidence="7">Part of the tripartite ATP-independent periplasmic (TRAP) transport system.</text>
</comment>
<dbReference type="Pfam" id="PF06808">
    <property type="entry name" value="DctM"/>
    <property type="match status" value="1"/>
</dbReference>
<evidence type="ECO:0000313" key="9">
    <source>
        <dbReference type="EMBL" id="GGG48394.1"/>
    </source>
</evidence>
<dbReference type="GO" id="GO:0005886">
    <property type="term" value="C:plasma membrane"/>
    <property type="evidence" value="ECO:0007669"/>
    <property type="project" value="UniProtKB-SubCell"/>
</dbReference>
<feature type="domain" description="TRAP C4-dicarboxylate transport system permease DctM subunit" evidence="8">
    <location>
        <begin position="9"/>
        <end position="432"/>
    </location>
</feature>
<keyword evidence="2" id="KW-1003">Cell membrane</keyword>
<keyword evidence="5 7" id="KW-1133">Transmembrane helix</keyword>
<comment type="similarity">
    <text evidence="7">Belongs to the TRAP transporter large permease family.</text>
</comment>
<dbReference type="RefSeq" id="WP_188903444.1">
    <property type="nucleotide sequence ID" value="NZ_BMKS01000018.1"/>
</dbReference>
<feature type="transmembrane region" description="Helical" evidence="7">
    <location>
        <begin position="329"/>
        <end position="359"/>
    </location>
</feature>
<evidence type="ECO:0000256" key="1">
    <source>
        <dbReference type="ARBA" id="ARBA00004429"/>
    </source>
</evidence>
<sequence>MSAAVATALGLFVLLAVLGAPIAVTLGASTLVALLLFDPIPLPLVGQKILSNIDSTTLMAVPFFFLAAAFMETGGIVRRLVAVAQALVGHRRGGIGMTGVLACMFFAAISGSSGATVAAVGGIMIPAMIRHGYSRRYAVGSMTTAGSLGILIPPSIPMVLYGFLTETSIPKLFIAGILPGILFGLLLMALARVLAVRDRVPVAPPLPWTERRAAIRDALPALSLPVFLIVGIYGFPAFEIFGHRFQGGAIFTPTEAAVVCSALAAVIGTLVYRETTLPGLVRTMLLVTPRIGMIFWITTMAILFSFFLTQQGVPAALAQWMVEVQMPQWLFLLLVNVVLIIAGIFMDGVPMILLFMPILFPAAMELGVDPLHLCIIVVVNIELALISPPVGINLYVSSTIANVPIHEVVIASLPWVAVAFLMLLLVTYVPWLSTFLPGVLF</sequence>
<feature type="transmembrane region" description="Helical" evidence="7">
    <location>
        <begin position="172"/>
        <end position="196"/>
    </location>
</feature>
<evidence type="ECO:0000256" key="4">
    <source>
        <dbReference type="ARBA" id="ARBA00022692"/>
    </source>
</evidence>
<keyword evidence="4 7" id="KW-0812">Transmembrane</keyword>
<dbReference type="EMBL" id="BMKS01000018">
    <property type="protein sequence ID" value="GGG48394.1"/>
    <property type="molecule type" value="Genomic_DNA"/>
</dbReference>
<comment type="subunit">
    <text evidence="7">The complex comprises the extracytoplasmic solute receptor protein and the two transmembrane proteins.</text>
</comment>
<organism evidence="9 10">
    <name type="scientific">Caldovatus sediminis</name>
    <dbReference type="NCBI Taxonomy" id="2041189"/>
    <lineage>
        <taxon>Bacteria</taxon>
        <taxon>Pseudomonadati</taxon>
        <taxon>Pseudomonadota</taxon>
        <taxon>Alphaproteobacteria</taxon>
        <taxon>Acetobacterales</taxon>
        <taxon>Roseomonadaceae</taxon>
        <taxon>Caldovatus</taxon>
    </lineage>
</organism>
<feature type="transmembrane region" description="Helical" evidence="7">
    <location>
        <begin position="137"/>
        <end position="160"/>
    </location>
</feature>
<keyword evidence="3 7" id="KW-0997">Cell inner membrane</keyword>
<feature type="transmembrane region" description="Helical" evidence="7">
    <location>
        <begin position="58"/>
        <end position="77"/>
    </location>
</feature>
<dbReference type="NCBIfam" id="TIGR00786">
    <property type="entry name" value="dctM"/>
    <property type="match status" value="1"/>
</dbReference>
<evidence type="ECO:0000256" key="2">
    <source>
        <dbReference type="ARBA" id="ARBA00022475"/>
    </source>
</evidence>
<feature type="transmembrane region" description="Helical" evidence="7">
    <location>
        <begin position="250"/>
        <end position="272"/>
    </location>
</feature>
<feature type="transmembrane region" description="Helical" evidence="7">
    <location>
        <begin position="408"/>
        <end position="431"/>
    </location>
</feature>
<feature type="transmembrane region" description="Helical" evidence="7">
    <location>
        <begin position="97"/>
        <end position="125"/>
    </location>
</feature>
<proteinExistence type="inferred from homology"/>
<dbReference type="PANTHER" id="PTHR33362:SF5">
    <property type="entry name" value="C4-DICARBOXYLATE TRAP TRANSPORTER LARGE PERMEASE PROTEIN DCTM"/>
    <property type="match status" value="1"/>
</dbReference>
<comment type="caution">
    <text evidence="9">The sequence shown here is derived from an EMBL/GenBank/DDBJ whole genome shotgun (WGS) entry which is preliminary data.</text>
</comment>
<dbReference type="PANTHER" id="PTHR33362">
    <property type="entry name" value="SIALIC ACID TRAP TRANSPORTER PERMEASE PROTEIN SIAT-RELATED"/>
    <property type="match status" value="1"/>
</dbReference>
<dbReference type="InterPro" id="IPR010656">
    <property type="entry name" value="DctM"/>
</dbReference>
<comment type="caution">
    <text evidence="7">Lacks conserved residue(s) required for the propagation of feature annotation.</text>
</comment>
<name>A0A8J2ZEX6_9PROT</name>
<evidence type="ECO:0000259" key="8">
    <source>
        <dbReference type="Pfam" id="PF06808"/>
    </source>
</evidence>
<feature type="transmembrane region" description="Helical" evidence="7">
    <location>
        <begin position="371"/>
        <end position="396"/>
    </location>
</feature>
<keyword evidence="10" id="KW-1185">Reference proteome</keyword>
<feature type="transmembrane region" description="Helical" evidence="7">
    <location>
        <begin position="284"/>
        <end position="309"/>
    </location>
</feature>
<dbReference type="InterPro" id="IPR004681">
    <property type="entry name" value="TRAP_DctM"/>
</dbReference>
<protein>
    <recommendedName>
        <fullName evidence="7">TRAP transporter large permease protein</fullName>
    </recommendedName>
</protein>
<evidence type="ECO:0000256" key="3">
    <source>
        <dbReference type="ARBA" id="ARBA00022519"/>
    </source>
</evidence>
<reference evidence="9 10" key="1">
    <citation type="journal article" date="2014" name="Int. J. Syst. Evol. Microbiol.">
        <title>Complete genome sequence of Corynebacterium casei LMG S-19264T (=DSM 44701T), isolated from a smear-ripened cheese.</title>
        <authorList>
            <consortium name="US DOE Joint Genome Institute (JGI-PGF)"/>
            <person name="Walter F."/>
            <person name="Albersmeier A."/>
            <person name="Kalinowski J."/>
            <person name="Ruckert C."/>
        </authorList>
    </citation>
    <scope>NUCLEOTIDE SEQUENCE [LARGE SCALE GENOMIC DNA]</scope>
    <source>
        <strain evidence="9 10">CGMCC 1.16330</strain>
    </source>
</reference>
<dbReference type="GO" id="GO:0022857">
    <property type="term" value="F:transmembrane transporter activity"/>
    <property type="evidence" value="ECO:0007669"/>
    <property type="project" value="UniProtKB-UniRule"/>
</dbReference>
<evidence type="ECO:0000256" key="5">
    <source>
        <dbReference type="ARBA" id="ARBA00022989"/>
    </source>
</evidence>
<evidence type="ECO:0000256" key="7">
    <source>
        <dbReference type="RuleBase" id="RU369079"/>
    </source>
</evidence>
<keyword evidence="7" id="KW-0813">Transport</keyword>
<comment type="subcellular location">
    <subcellularLocation>
        <location evidence="1 7">Cell inner membrane</location>
        <topology evidence="1 7">Multi-pass membrane protein</topology>
    </subcellularLocation>
</comment>
<evidence type="ECO:0000313" key="10">
    <source>
        <dbReference type="Proteomes" id="UP000597507"/>
    </source>
</evidence>
<dbReference type="AlphaFoldDB" id="A0A8J2ZEX6"/>
<dbReference type="Proteomes" id="UP000597507">
    <property type="component" value="Unassembled WGS sequence"/>
</dbReference>
<gene>
    <name evidence="9" type="ORF">GCM10010964_39690</name>
</gene>
<evidence type="ECO:0000256" key="6">
    <source>
        <dbReference type="ARBA" id="ARBA00023136"/>
    </source>
</evidence>
<keyword evidence="6 7" id="KW-0472">Membrane</keyword>
<dbReference type="PIRSF" id="PIRSF006066">
    <property type="entry name" value="HI0050"/>
    <property type="match status" value="1"/>
</dbReference>
<feature type="transmembrane region" description="Helical" evidence="7">
    <location>
        <begin position="217"/>
        <end position="238"/>
    </location>
</feature>